<dbReference type="GO" id="GO:0000145">
    <property type="term" value="C:exocyst"/>
    <property type="evidence" value="ECO:0007669"/>
    <property type="project" value="TreeGrafter"/>
</dbReference>
<dbReference type="GO" id="GO:0005886">
    <property type="term" value="C:plasma membrane"/>
    <property type="evidence" value="ECO:0007669"/>
    <property type="project" value="TreeGrafter"/>
</dbReference>
<dbReference type="PANTHER" id="PTHR16092">
    <property type="entry name" value="SEC3/SYNTAXIN-RELATED"/>
    <property type="match status" value="1"/>
</dbReference>
<dbReference type="Proteomes" id="UP000285883">
    <property type="component" value="Unassembled WGS sequence"/>
</dbReference>
<dbReference type="EMBL" id="MAYM02002380">
    <property type="protein sequence ID" value="RLM95689.1"/>
    <property type="molecule type" value="Genomic_DNA"/>
</dbReference>
<dbReference type="Pfam" id="PF15277">
    <property type="entry name" value="Sec3-PIP2_bind"/>
    <property type="match status" value="1"/>
</dbReference>
<keyword evidence="4" id="KW-1185">Reference proteome</keyword>
<dbReference type="AlphaFoldDB" id="A0A3R7K276"/>
<proteinExistence type="predicted"/>
<evidence type="ECO:0000259" key="1">
    <source>
        <dbReference type="Pfam" id="PF15277"/>
    </source>
</evidence>
<feature type="domain" description="Exocyst complex component Sec3 PIP2-binding N-terminal" evidence="1">
    <location>
        <begin position="76"/>
        <end position="167"/>
    </location>
</feature>
<gene>
    <name evidence="2" type="ORF">BBI17_002076</name>
    <name evidence="3" type="ORF">BBO99_00002169</name>
</gene>
<organism evidence="3 4">
    <name type="scientific">Phytophthora kernoviae</name>
    <dbReference type="NCBI Taxonomy" id="325452"/>
    <lineage>
        <taxon>Eukaryota</taxon>
        <taxon>Sar</taxon>
        <taxon>Stramenopiles</taxon>
        <taxon>Oomycota</taxon>
        <taxon>Peronosporomycetes</taxon>
        <taxon>Peronosporales</taxon>
        <taxon>Peronosporaceae</taxon>
        <taxon>Phytophthora</taxon>
    </lineage>
</organism>
<dbReference type="InterPro" id="IPR028258">
    <property type="entry name" value="Sec3-PIP2_bind"/>
</dbReference>
<dbReference type="EMBL" id="MBDN02000034">
    <property type="protein sequence ID" value="RLN83395.1"/>
    <property type="molecule type" value="Genomic_DNA"/>
</dbReference>
<dbReference type="GO" id="GO:0006893">
    <property type="term" value="P:Golgi to plasma membrane transport"/>
    <property type="evidence" value="ECO:0007669"/>
    <property type="project" value="TreeGrafter"/>
</dbReference>
<evidence type="ECO:0000313" key="2">
    <source>
        <dbReference type="EMBL" id="RLM95689.1"/>
    </source>
</evidence>
<dbReference type="Proteomes" id="UP000285624">
    <property type="component" value="Unassembled WGS sequence"/>
</dbReference>
<protein>
    <recommendedName>
        <fullName evidence="1">Exocyst complex component Sec3 PIP2-binding N-terminal domain-containing protein</fullName>
    </recommendedName>
</protein>
<dbReference type="GO" id="GO:0005546">
    <property type="term" value="F:phosphatidylinositol-4,5-bisphosphate binding"/>
    <property type="evidence" value="ECO:0007669"/>
    <property type="project" value="TreeGrafter"/>
</dbReference>
<evidence type="ECO:0000313" key="3">
    <source>
        <dbReference type="EMBL" id="RLN83395.1"/>
    </source>
</evidence>
<name>A0A3R7K276_9STRA</name>
<dbReference type="STRING" id="325452.A0A3R7K276"/>
<evidence type="ECO:0000313" key="5">
    <source>
        <dbReference type="Proteomes" id="UP000285883"/>
    </source>
</evidence>
<evidence type="ECO:0000313" key="4">
    <source>
        <dbReference type="Proteomes" id="UP000285624"/>
    </source>
</evidence>
<sequence length="572" mass="63748">MELSKVKPLGNISREDLRHTLHTHFHASRASTKSSPVTSTGFTPARKRVFSFLQVQKPKTLAENKRLFGHGTNAVKYFVLCVTIQESTEGNAQLELHYVQLLSNLSVDVRQSWGLNGLDTIEHNGIGPDKTRGAFALFFTGELTSYQWVVETRESVTALHEFLWSVCVLSVQNNKMLPRLVRINAEELHVTATKLNLQKAYELDADLLELVAAMKKNGSIEENGSRNGTSGESIDGKKTVDNNVGIDVSGLRLASPESNEALRLLDGFDWNEVQLSAVEEDLRKKLRVLEDENITFLLSLDSEASVAPSPLAGANGSSKSSSVDKILEAIGTVQKRITFIQDWTNESDESLGQTSSSMQHFEALNNQLEMHFKNTVSLEEALAKLMTQVEIPREQVKIFMSPIDIFPGDIGGSSATRLFFPAMSDRVNHAGGKHELEELTLTMESVFEKLLKRMNEFGEAAGTRNILDALALVGLVGRNLEEYRQQSAFLFNVMVSFQLQMKRMLIRFTEDQNMIARMEESVGGKSDDSTLVSIYNMIVPATMQWVDKIAETRPKYAALTRLGKTQIENDNV</sequence>
<comment type="caution">
    <text evidence="3">The sequence shown here is derived from an EMBL/GenBank/DDBJ whole genome shotgun (WGS) entry which is preliminary data.</text>
</comment>
<dbReference type="GO" id="GO:0006887">
    <property type="term" value="P:exocytosis"/>
    <property type="evidence" value="ECO:0007669"/>
    <property type="project" value="TreeGrafter"/>
</dbReference>
<accession>A0A3R7K276</accession>
<dbReference type="PANTHER" id="PTHR16092:SF14">
    <property type="entry name" value="EXOCYST COMPLEX COMPONENT 1 ISOFORM X1"/>
    <property type="match status" value="1"/>
</dbReference>
<reference evidence="4 5" key="1">
    <citation type="submission" date="2018-07" db="EMBL/GenBank/DDBJ databases">
        <title>Genome sequencing of oomycete isolates from Chile give support for New Zealand origin for Phytophthora kernoviae and make available the first Nothophytophthora sp. genome.</title>
        <authorList>
            <person name="Studholme D.J."/>
            <person name="Sanfuentes E."/>
            <person name="Panda P."/>
            <person name="Hill R."/>
            <person name="Sambles C."/>
            <person name="Grant M."/>
            <person name="Williams N.M."/>
            <person name="Mcdougal R.L."/>
        </authorList>
    </citation>
    <scope>NUCLEOTIDE SEQUENCE [LARGE SCALE GENOMIC DNA]</scope>
    <source>
        <strain evidence="2">Chile2</strain>
        <strain evidence="3">Chile4</strain>
    </source>
</reference>